<proteinExistence type="predicted"/>
<accession>Q13KQ0</accession>
<dbReference type="Proteomes" id="UP000001817">
    <property type="component" value="Chromosome 2"/>
</dbReference>
<dbReference type="STRING" id="266265.Bxe_B0612"/>
<keyword evidence="3" id="KW-1185">Reference proteome</keyword>
<evidence type="ECO:0000313" key="2">
    <source>
        <dbReference type="EMBL" id="ABE35339.1"/>
    </source>
</evidence>
<dbReference type="KEGG" id="bxe:Bxe_B0612"/>
<name>Q13KQ0_PARXL</name>
<evidence type="ECO:0000313" key="3">
    <source>
        <dbReference type="Proteomes" id="UP000001817"/>
    </source>
</evidence>
<protein>
    <submittedName>
        <fullName evidence="2">Uncharacterized protein</fullName>
    </submittedName>
</protein>
<feature type="region of interest" description="Disordered" evidence="1">
    <location>
        <begin position="107"/>
        <end position="130"/>
    </location>
</feature>
<gene>
    <name evidence="2" type="ORF">Bxe_B0612</name>
</gene>
<sequence>MIDKDSRSAAATGCACSCCLRFVDERARRQHAQADSLALFEFSADAPRYHRTRSSHAATNRGDRIRRRSPTRRTHSTHRARRAPYLGTQRDAHAFAVDAGYRRADQTQPFALTNTPSPCVPSNSNSATLR</sequence>
<organism evidence="2 3">
    <name type="scientific">Paraburkholderia xenovorans (strain LB400)</name>
    <dbReference type="NCBI Taxonomy" id="266265"/>
    <lineage>
        <taxon>Bacteria</taxon>
        <taxon>Pseudomonadati</taxon>
        <taxon>Pseudomonadota</taxon>
        <taxon>Betaproteobacteria</taxon>
        <taxon>Burkholderiales</taxon>
        <taxon>Burkholderiaceae</taxon>
        <taxon>Paraburkholderia</taxon>
    </lineage>
</organism>
<dbReference type="EMBL" id="CP000271">
    <property type="protein sequence ID" value="ABE35339.1"/>
    <property type="molecule type" value="Genomic_DNA"/>
</dbReference>
<reference evidence="2 3" key="1">
    <citation type="journal article" date="2006" name="Proc. Natl. Acad. Sci. U.S.A.">
        <title>Burkholderia xenovorans LB400 harbors a multi-replicon, 9.73-Mbp genome shaped for versatility.</title>
        <authorList>
            <person name="Chain P.S."/>
            <person name="Denef V.J."/>
            <person name="Konstantinidis K.T."/>
            <person name="Vergez L.M."/>
            <person name="Agullo L."/>
            <person name="Reyes V.L."/>
            <person name="Hauser L."/>
            <person name="Cordova M."/>
            <person name="Gomez L."/>
            <person name="Gonzalez M."/>
            <person name="Land M."/>
            <person name="Lao V."/>
            <person name="Larimer F."/>
            <person name="LiPuma J.J."/>
            <person name="Mahenthiralingam E."/>
            <person name="Malfatti S.A."/>
            <person name="Marx C.J."/>
            <person name="Parnell J.J."/>
            <person name="Ramette A."/>
            <person name="Richardson P."/>
            <person name="Seeger M."/>
            <person name="Smith D."/>
            <person name="Spilker T."/>
            <person name="Sul W.J."/>
            <person name="Tsoi T.V."/>
            <person name="Ulrich L.E."/>
            <person name="Zhulin I.B."/>
            <person name="Tiedje J.M."/>
        </authorList>
    </citation>
    <scope>NUCLEOTIDE SEQUENCE [LARGE SCALE GENOMIC DNA]</scope>
    <source>
        <strain evidence="2 3">LB400</strain>
    </source>
</reference>
<evidence type="ECO:0000256" key="1">
    <source>
        <dbReference type="SAM" id="MobiDB-lite"/>
    </source>
</evidence>
<feature type="region of interest" description="Disordered" evidence="1">
    <location>
        <begin position="48"/>
        <end position="89"/>
    </location>
</feature>
<dbReference type="AlphaFoldDB" id="Q13KQ0"/>
<feature type="compositionally biased region" description="Basic residues" evidence="1">
    <location>
        <begin position="64"/>
        <end position="82"/>
    </location>
</feature>